<evidence type="ECO:0000256" key="1">
    <source>
        <dbReference type="SAM" id="MobiDB-lite"/>
    </source>
</evidence>
<protein>
    <recommendedName>
        <fullName evidence="4">DUF4352 domain-containing protein</fullName>
    </recommendedName>
</protein>
<dbReference type="AlphaFoldDB" id="A0AB39R8G3"/>
<dbReference type="PROSITE" id="PS51257">
    <property type="entry name" value="PROKAR_LIPOPROTEIN"/>
    <property type="match status" value="1"/>
</dbReference>
<name>A0AB39R8G3_9ACTN</name>
<feature type="signal peptide" evidence="2">
    <location>
        <begin position="1"/>
        <end position="21"/>
    </location>
</feature>
<proteinExistence type="predicted"/>
<reference evidence="3" key="1">
    <citation type="submission" date="2024-07" db="EMBL/GenBank/DDBJ databases">
        <authorList>
            <person name="Yu S.T."/>
        </authorList>
    </citation>
    <scope>NUCLEOTIDE SEQUENCE</scope>
    <source>
        <strain evidence="3">R41</strain>
    </source>
</reference>
<organism evidence="3">
    <name type="scientific">Streptomyces sp. R41</name>
    <dbReference type="NCBI Taxonomy" id="3238632"/>
    <lineage>
        <taxon>Bacteria</taxon>
        <taxon>Bacillati</taxon>
        <taxon>Actinomycetota</taxon>
        <taxon>Actinomycetes</taxon>
        <taxon>Kitasatosporales</taxon>
        <taxon>Streptomycetaceae</taxon>
        <taxon>Streptomyces</taxon>
    </lineage>
</organism>
<dbReference type="RefSeq" id="WP_369244444.1">
    <property type="nucleotide sequence ID" value="NZ_CP163443.1"/>
</dbReference>
<keyword evidence="2" id="KW-0732">Signal</keyword>
<feature type="chain" id="PRO_5044208260" description="DUF4352 domain-containing protein" evidence="2">
    <location>
        <begin position="22"/>
        <end position="209"/>
    </location>
</feature>
<evidence type="ECO:0000256" key="2">
    <source>
        <dbReference type="SAM" id="SignalP"/>
    </source>
</evidence>
<accession>A0AB39R8G3</accession>
<sequence length="209" mass="22244">MHARTALITVAILAATLTACAGADHQQGKAERATAGAPSSSKSPDCGPDSTLSQSDWIDQCSSATPADKQPNTELAVGDTFAYNDGVKVTITNIRRLTQFGEWDDRPEAGQTGYRVTWSITNGTKKPLDLDQRSESEQGATNGGEVTMLSVEKGSRSMTGRIAPAQTGTFTSESALDKTYGTKVVVTMTRMDEQADLLAEDPHWTGTIN</sequence>
<evidence type="ECO:0000313" key="3">
    <source>
        <dbReference type="EMBL" id="XDQ51104.1"/>
    </source>
</evidence>
<gene>
    <name evidence="3" type="ORF">AB5J53_05185</name>
</gene>
<feature type="region of interest" description="Disordered" evidence="1">
    <location>
        <begin position="29"/>
        <end position="56"/>
    </location>
</feature>
<dbReference type="EMBL" id="CP163443">
    <property type="protein sequence ID" value="XDQ51104.1"/>
    <property type="molecule type" value="Genomic_DNA"/>
</dbReference>
<evidence type="ECO:0008006" key="4">
    <source>
        <dbReference type="Google" id="ProtNLM"/>
    </source>
</evidence>